<keyword evidence="1" id="KW-0472">Membrane</keyword>
<comment type="caution">
    <text evidence="3">The sequence shown here is derived from an EMBL/GenBank/DDBJ whole genome shotgun (WGS) entry which is preliminary data.</text>
</comment>
<accession>A0ABV7Q585</accession>
<protein>
    <submittedName>
        <fullName evidence="3">DUF1707 domain-containing protein</fullName>
    </submittedName>
</protein>
<dbReference type="EMBL" id="JBHRWO010000021">
    <property type="protein sequence ID" value="MFC3494954.1"/>
    <property type="molecule type" value="Genomic_DNA"/>
</dbReference>
<name>A0ABV7Q585_9ACTN</name>
<dbReference type="Pfam" id="PF08044">
    <property type="entry name" value="DUF1707"/>
    <property type="match status" value="1"/>
</dbReference>
<gene>
    <name evidence="3" type="ORF">ACFO8M_20915</name>
</gene>
<organism evidence="3 4">
    <name type="scientific">Glycomyces rhizosphaerae</name>
    <dbReference type="NCBI Taxonomy" id="2054422"/>
    <lineage>
        <taxon>Bacteria</taxon>
        <taxon>Bacillati</taxon>
        <taxon>Actinomycetota</taxon>
        <taxon>Actinomycetes</taxon>
        <taxon>Glycomycetales</taxon>
        <taxon>Glycomycetaceae</taxon>
        <taxon>Glycomyces</taxon>
    </lineage>
</organism>
<proteinExistence type="predicted"/>
<dbReference type="Proteomes" id="UP001595712">
    <property type="component" value="Unassembled WGS sequence"/>
</dbReference>
<keyword evidence="1" id="KW-0812">Transmembrane</keyword>
<evidence type="ECO:0000313" key="4">
    <source>
        <dbReference type="Proteomes" id="UP001595712"/>
    </source>
</evidence>
<feature type="transmembrane region" description="Helical" evidence="1">
    <location>
        <begin position="88"/>
        <end position="109"/>
    </location>
</feature>
<evidence type="ECO:0000313" key="3">
    <source>
        <dbReference type="EMBL" id="MFC3494954.1"/>
    </source>
</evidence>
<dbReference type="InterPro" id="IPR012551">
    <property type="entry name" value="DUF1707_SHOCT-like"/>
</dbReference>
<sequence length="116" mass="13427">MDAYVARASRADRRIALDRLARARRKGMIDAPEYRLRRQLAERAQSVAELQTLLLDVADDQLGHEDHWRYGRWRGPVREGRELEIQRFVGAVLLSIALVVVVACVYAAITLYEHWK</sequence>
<dbReference type="RefSeq" id="WP_387979163.1">
    <property type="nucleotide sequence ID" value="NZ_JBHRWO010000021.1"/>
</dbReference>
<feature type="domain" description="DUF1707" evidence="2">
    <location>
        <begin position="7"/>
        <end position="56"/>
    </location>
</feature>
<reference evidence="4" key="1">
    <citation type="journal article" date="2019" name="Int. J. Syst. Evol. Microbiol.">
        <title>The Global Catalogue of Microorganisms (GCM) 10K type strain sequencing project: providing services to taxonomists for standard genome sequencing and annotation.</title>
        <authorList>
            <consortium name="The Broad Institute Genomics Platform"/>
            <consortium name="The Broad Institute Genome Sequencing Center for Infectious Disease"/>
            <person name="Wu L."/>
            <person name="Ma J."/>
        </authorList>
    </citation>
    <scope>NUCLEOTIDE SEQUENCE [LARGE SCALE GENOMIC DNA]</scope>
    <source>
        <strain evidence="4">CGMCC 4.7396</strain>
    </source>
</reference>
<keyword evidence="4" id="KW-1185">Reference proteome</keyword>
<evidence type="ECO:0000259" key="2">
    <source>
        <dbReference type="Pfam" id="PF08044"/>
    </source>
</evidence>
<evidence type="ECO:0000256" key="1">
    <source>
        <dbReference type="SAM" id="Phobius"/>
    </source>
</evidence>
<keyword evidence="1" id="KW-1133">Transmembrane helix</keyword>